<evidence type="ECO:0000313" key="9">
    <source>
        <dbReference type="EMBL" id="ROZ88399.1"/>
    </source>
</evidence>
<dbReference type="InterPro" id="IPR005900">
    <property type="entry name" value="6-phosphogluconolactonase_DevB"/>
</dbReference>
<dbReference type="InterPro" id="IPR037171">
    <property type="entry name" value="NagB/RpiA_transferase-like"/>
</dbReference>
<dbReference type="RefSeq" id="WP_123887837.1">
    <property type="nucleotide sequence ID" value="NZ_JBPYCX010000002.1"/>
</dbReference>
<evidence type="ECO:0000256" key="4">
    <source>
        <dbReference type="ARBA" id="ARBA00010662"/>
    </source>
</evidence>
<dbReference type="SUPFAM" id="SSF100950">
    <property type="entry name" value="NagB/RpiA/CoA transferase-like"/>
    <property type="match status" value="1"/>
</dbReference>
<dbReference type="Gene3D" id="3.40.50.1360">
    <property type="match status" value="1"/>
</dbReference>
<keyword evidence="7 9" id="KW-0378">Hydrolase</keyword>
<evidence type="ECO:0000259" key="8">
    <source>
        <dbReference type="Pfam" id="PF01182"/>
    </source>
</evidence>
<evidence type="ECO:0000256" key="3">
    <source>
        <dbReference type="ARBA" id="ARBA00004961"/>
    </source>
</evidence>
<gene>
    <name evidence="7 9" type="primary">pgl</name>
    <name evidence="9" type="ORF">EF096_01545</name>
</gene>
<dbReference type="NCBIfam" id="TIGR01198">
    <property type="entry name" value="pgl"/>
    <property type="match status" value="1"/>
</dbReference>
<comment type="similarity">
    <text evidence="4 7">Belongs to the glucosamine/galactosamine-6-phosphate isomerase family. 6-phosphogluconolactonase subfamily.</text>
</comment>
<comment type="caution">
    <text evidence="9">The sequence shown here is derived from an EMBL/GenBank/DDBJ whole genome shotgun (WGS) entry which is preliminary data.</text>
</comment>
<dbReference type="Pfam" id="PF01182">
    <property type="entry name" value="Glucosamine_iso"/>
    <property type="match status" value="1"/>
</dbReference>
<comment type="function">
    <text evidence="2 7">Hydrolysis of 6-phosphogluconolactone to 6-phosphogluconate.</text>
</comment>
<dbReference type="EMBL" id="RKKU01000001">
    <property type="protein sequence ID" value="ROZ88399.1"/>
    <property type="molecule type" value="Genomic_DNA"/>
</dbReference>
<dbReference type="EC" id="3.1.1.31" evidence="5 7"/>
<feature type="domain" description="Glucosamine/galactosamine-6-phosphate isomerase" evidence="8">
    <location>
        <begin position="21"/>
        <end position="224"/>
    </location>
</feature>
<dbReference type="CDD" id="cd01400">
    <property type="entry name" value="6PGL"/>
    <property type="match status" value="1"/>
</dbReference>
<protein>
    <recommendedName>
        <fullName evidence="6 7">6-phosphogluconolactonase</fullName>
        <shortName evidence="7">6PGL</shortName>
        <ecNumber evidence="5 7">3.1.1.31</ecNumber>
    </recommendedName>
</protein>
<dbReference type="PANTHER" id="PTHR11054:SF0">
    <property type="entry name" value="6-PHOSPHOGLUCONOLACTONASE"/>
    <property type="match status" value="1"/>
</dbReference>
<keyword evidence="10" id="KW-1185">Reference proteome</keyword>
<evidence type="ECO:0000256" key="7">
    <source>
        <dbReference type="RuleBase" id="RU365095"/>
    </source>
</evidence>
<dbReference type="PANTHER" id="PTHR11054">
    <property type="entry name" value="6-PHOSPHOGLUCONOLACTONASE"/>
    <property type="match status" value="1"/>
</dbReference>
<evidence type="ECO:0000313" key="10">
    <source>
        <dbReference type="Proteomes" id="UP000275199"/>
    </source>
</evidence>
<comment type="pathway">
    <text evidence="3 7">Carbohydrate degradation; pentose phosphate pathway; D-ribulose 5-phosphate from D-glucose 6-phosphate (oxidative stage): step 2/3.</text>
</comment>
<evidence type="ECO:0000256" key="6">
    <source>
        <dbReference type="ARBA" id="ARBA00020337"/>
    </source>
</evidence>
<evidence type="ECO:0000256" key="2">
    <source>
        <dbReference type="ARBA" id="ARBA00002681"/>
    </source>
</evidence>
<comment type="catalytic activity">
    <reaction evidence="1 7">
        <text>6-phospho-D-glucono-1,5-lactone + H2O = 6-phospho-D-gluconate + H(+)</text>
        <dbReference type="Rhea" id="RHEA:12556"/>
        <dbReference type="ChEBI" id="CHEBI:15377"/>
        <dbReference type="ChEBI" id="CHEBI:15378"/>
        <dbReference type="ChEBI" id="CHEBI:57955"/>
        <dbReference type="ChEBI" id="CHEBI:58759"/>
        <dbReference type="EC" id="3.1.1.31"/>
    </reaction>
</comment>
<dbReference type="InterPro" id="IPR039104">
    <property type="entry name" value="6PGL"/>
</dbReference>
<dbReference type="GO" id="GO:0017057">
    <property type="term" value="F:6-phosphogluconolactonase activity"/>
    <property type="evidence" value="ECO:0007669"/>
    <property type="project" value="UniProtKB-EC"/>
</dbReference>
<dbReference type="InterPro" id="IPR006148">
    <property type="entry name" value="Glc/Gal-6P_isomerase"/>
</dbReference>
<evidence type="ECO:0000256" key="1">
    <source>
        <dbReference type="ARBA" id="ARBA00000832"/>
    </source>
</evidence>
<dbReference type="Proteomes" id="UP000275199">
    <property type="component" value="Unassembled WGS sequence"/>
</dbReference>
<organism evidence="9 10">
    <name type="scientific">Pseudomonas neustonica</name>
    <dbReference type="NCBI Taxonomy" id="2487346"/>
    <lineage>
        <taxon>Bacteria</taxon>
        <taxon>Pseudomonadati</taxon>
        <taxon>Pseudomonadota</taxon>
        <taxon>Gammaproteobacteria</taxon>
        <taxon>Pseudomonadales</taxon>
        <taxon>Pseudomonadaceae</taxon>
        <taxon>Pseudomonas</taxon>
    </lineage>
</organism>
<accession>A0ABX9XQ11</accession>
<reference evidence="9 10" key="1">
    <citation type="submission" date="2018-11" db="EMBL/GenBank/DDBJ databases">
        <authorList>
            <person name="Jang G.I."/>
            <person name="Hwang C.Y."/>
        </authorList>
    </citation>
    <scope>NUCLEOTIDE SEQUENCE [LARGE SCALE GENOMIC DNA]</scope>
    <source>
        <strain evidence="9 10">SSM26</strain>
    </source>
</reference>
<sequence length="238" mass="25254">MMIGLKELAAQRGLSIQITASADEHAKQVVDRVLAALRAAIDARGRASLALSGGRSPKAMLRRLNTVEFDWEQVTLTLVDERWVAPEHADSNAGLLWRHMPAVMNKVNWLPLYRGIGLAEDAAASSALIADLLPLDAVVLGMGADGHTASLFPGAHDIMQMLAPDASAPCMPALSTSGAQRLTLSGAALHSARLQLLAVRGEDKAMTLCAALAGQHPEWPISSFLRAPLEIIYSPDGS</sequence>
<evidence type="ECO:0000256" key="5">
    <source>
        <dbReference type="ARBA" id="ARBA00013198"/>
    </source>
</evidence>
<proteinExistence type="inferred from homology"/>
<name>A0ABX9XQ11_9PSED</name>